<sequence>MPVMAAHHYAIFDFNTVEPPLIDARAEPEHDGQFGMFRGSRAGLEPIPVVSVFCWPRLGSADQA</sequence>
<accession>W0V7U4</accession>
<dbReference type="AlphaFoldDB" id="W0V7U4"/>
<dbReference type="EMBL" id="HG322949">
    <property type="protein sequence ID" value="CDG83342.1"/>
    <property type="molecule type" value="Genomic_DNA"/>
</dbReference>
<dbReference type="Proteomes" id="UP000027604">
    <property type="component" value="Chromosome I"/>
</dbReference>
<name>W0V7U4_9BURK</name>
<reference evidence="1 2" key="1">
    <citation type="journal article" date="2015" name="Genome Announc.">
        <title>Genome Sequence of Mushroom Soft-Rot Pathogen Janthinobacterium agaricidamnosum.</title>
        <authorList>
            <person name="Graupner K."/>
            <person name="Lackner G."/>
            <person name="Hertweck C."/>
        </authorList>
    </citation>
    <scope>NUCLEOTIDE SEQUENCE [LARGE SCALE GENOMIC DNA]</scope>
    <source>
        <strain evidence="2">NBRC 102515 / DSM 9628</strain>
    </source>
</reference>
<gene>
    <name evidence="1" type="ORF">GJA_2711</name>
</gene>
<protein>
    <submittedName>
        <fullName evidence="1">Uncharacterized protein</fullName>
    </submittedName>
</protein>
<dbReference type="HOGENOM" id="CLU_2861742_0_0_4"/>
<dbReference type="STRING" id="1349767.GJA_2711"/>
<dbReference type="PATRIC" id="fig|1349767.4.peg.4437"/>
<evidence type="ECO:0000313" key="1">
    <source>
        <dbReference type="EMBL" id="CDG83342.1"/>
    </source>
</evidence>
<keyword evidence="2" id="KW-1185">Reference proteome</keyword>
<organism evidence="1 2">
    <name type="scientific">Janthinobacterium agaricidamnosum NBRC 102515 = DSM 9628</name>
    <dbReference type="NCBI Taxonomy" id="1349767"/>
    <lineage>
        <taxon>Bacteria</taxon>
        <taxon>Pseudomonadati</taxon>
        <taxon>Pseudomonadota</taxon>
        <taxon>Betaproteobacteria</taxon>
        <taxon>Burkholderiales</taxon>
        <taxon>Oxalobacteraceae</taxon>
        <taxon>Janthinobacterium</taxon>
    </lineage>
</organism>
<dbReference type="KEGG" id="jag:GJA_2711"/>
<proteinExistence type="predicted"/>
<evidence type="ECO:0000313" key="2">
    <source>
        <dbReference type="Proteomes" id="UP000027604"/>
    </source>
</evidence>